<organism evidence="2 3">
    <name type="scientific">Arenimonas fontis</name>
    <dbReference type="NCBI Taxonomy" id="2608255"/>
    <lineage>
        <taxon>Bacteria</taxon>
        <taxon>Pseudomonadati</taxon>
        <taxon>Pseudomonadota</taxon>
        <taxon>Gammaproteobacteria</taxon>
        <taxon>Lysobacterales</taxon>
        <taxon>Lysobacteraceae</taxon>
        <taxon>Arenimonas</taxon>
    </lineage>
</organism>
<dbReference type="AlphaFoldDB" id="A0A5B2Z532"/>
<gene>
    <name evidence="2" type="ORF">F0415_11330</name>
</gene>
<dbReference type="Pfam" id="PF10003">
    <property type="entry name" value="DUF2244"/>
    <property type="match status" value="1"/>
</dbReference>
<reference evidence="2 3" key="1">
    <citation type="submission" date="2019-09" db="EMBL/GenBank/DDBJ databases">
        <title>Arenimonas chukotkensis sp. nov., a bacterium isolated from Chukotka hot spring, Arctic region, Russia.</title>
        <authorList>
            <person name="Zayulina K.S."/>
            <person name="Prokofeva M.I."/>
            <person name="Elcheninov A.G."/>
            <person name="Novikov A."/>
            <person name="Kochetkova T.V."/>
            <person name="Kublanov I.V."/>
        </authorList>
    </citation>
    <scope>NUCLEOTIDE SEQUENCE [LARGE SCALE GENOMIC DNA]</scope>
    <source>
        <strain evidence="2 3">3729k</strain>
    </source>
</reference>
<protein>
    <submittedName>
        <fullName evidence="2">DUF2244 domain-containing protein</fullName>
    </submittedName>
</protein>
<keyword evidence="1" id="KW-0472">Membrane</keyword>
<evidence type="ECO:0000313" key="3">
    <source>
        <dbReference type="Proteomes" id="UP000322165"/>
    </source>
</evidence>
<feature type="transmembrane region" description="Helical" evidence="1">
    <location>
        <begin position="54"/>
        <end position="74"/>
    </location>
</feature>
<proteinExistence type="predicted"/>
<keyword evidence="1" id="KW-1133">Transmembrane helix</keyword>
<evidence type="ECO:0000256" key="1">
    <source>
        <dbReference type="SAM" id="Phobius"/>
    </source>
</evidence>
<name>A0A5B2Z532_9GAMM</name>
<keyword evidence="3" id="KW-1185">Reference proteome</keyword>
<feature type="transmembrane region" description="Helical" evidence="1">
    <location>
        <begin position="29"/>
        <end position="48"/>
    </location>
</feature>
<comment type="caution">
    <text evidence="2">The sequence shown here is derived from an EMBL/GenBank/DDBJ whole genome shotgun (WGS) entry which is preliminary data.</text>
</comment>
<reference evidence="2 3" key="2">
    <citation type="submission" date="2019-09" db="EMBL/GenBank/DDBJ databases">
        <authorList>
            <person name="Mazur A."/>
        </authorList>
    </citation>
    <scope>NUCLEOTIDE SEQUENCE [LARGE SCALE GENOMIC DNA]</scope>
    <source>
        <strain evidence="2 3">3729k</strain>
    </source>
</reference>
<sequence>MIELVPAAPTGSGASLVLRPRRAMSAGQFAVLFLALSLAMFLVAGYAWSRGNVFAPAFALLDAAFIAAVLRWVWRQGERFEVIALDERRLEVRRSARPGPDFVAHPYWVRLRVDGDEDGQRVLLACQGRQVEVGAFLSPGERRDLAARLERMLAAARRRGLDQRD</sequence>
<accession>A0A5B2Z532</accession>
<dbReference type="EMBL" id="VUOD01000012">
    <property type="protein sequence ID" value="KAA2283978.1"/>
    <property type="molecule type" value="Genomic_DNA"/>
</dbReference>
<evidence type="ECO:0000313" key="2">
    <source>
        <dbReference type="EMBL" id="KAA2283978.1"/>
    </source>
</evidence>
<dbReference type="Proteomes" id="UP000322165">
    <property type="component" value="Unassembled WGS sequence"/>
</dbReference>
<dbReference type="InterPro" id="IPR019253">
    <property type="entry name" value="DUF2244_TM"/>
</dbReference>
<keyword evidence="1" id="KW-0812">Transmembrane</keyword>